<dbReference type="KEGG" id="nvr:FEJ81_15030"/>
<reference evidence="4" key="1">
    <citation type="submission" date="2019-05" db="EMBL/GenBank/DDBJ databases">
        <title>Genome sequence and methylation pattern of the halophilic Archaeon Natrinema versiforme BOL5-4.</title>
        <authorList>
            <person name="DasSarma P."/>
            <person name="Anton B.P."/>
            <person name="DasSarma S.L."/>
            <person name="Martinez F.L."/>
            <person name="Guzman D."/>
            <person name="Roberts R.J."/>
            <person name="DasSarma S."/>
        </authorList>
    </citation>
    <scope>NUCLEOTIDE SEQUENCE [LARGE SCALE GENOMIC DNA]</scope>
    <source>
        <strain evidence="4">BOL5-4</strain>
    </source>
</reference>
<dbReference type="GeneID" id="40266613"/>
<gene>
    <name evidence="3" type="ORF">FEJ81_15030</name>
</gene>
<dbReference type="Proteomes" id="UP000302218">
    <property type="component" value="Chromosome"/>
</dbReference>
<dbReference type="RefSeq" id="WP_138246053.1">
    <property type="nucleotide sequence ID" value="NZ_CP040330.1"/>
</dbReference>
<dbReference type="SMART" id="SM00226">
    <property type="entry name" value="LMWPc"/>
    <property type="match status" value="1"/>
</dbReference>
<dbReference type="InterPro" id="IPR023485">
    <property type="entry name" value="Ptyr_pPase"/>
</dbReference>
<dbReference type="AlphaFoldDB" id="A0A4P8WJF3"/>
<dbReference type="OrthoDB" id="295776at2157"/>
<protein>
    <submittedName>
        <fullName evidence="3">Low molecular weight phosphatase family protein</fullName>
    </submittedName>
</protein>
<organism evidence="3 4">
    <name type="scientific">Natrinema versiforme</name>
    <dbReference type="NCBI Taxonomy" id="88724"/>
    <lineage>
        <taxon>Archaea</taxon>
        <taxon>Methanobacteriati</taxon>
        <taxon>Methanobacteriota</taxon>
        <taxon>Stenosarchaea group</taxon>
        <taxon>Halobacteria</taxon>
        <taxon>Halobacteriales</taxon>
        <taxon>Natrialbaceae</taxon>
        <taxon>Natrinema</taxon>
    </lineage>
</organism>
<dbReference type="SUPFAM" id="SSF52788">
    <property type="entry name" value="Phosphotyrosine protein phosphatases I"/>
    <property type="match status" value="1"/>
</dbReference>
<dbReference type="PANTHER" id="PTHR43428:SF1">
    <property type="entry name" value="ARSENATE REDUCTASE"/>
    <property type="match status" value="1"/>
</dbReference>
<dbReference type="EMBL" id="CP040330">
    <property type="protein sequence ID" value="QCS43599.1"/>
    <property type="molecule type" value="Genomic_DNA"/>
</dbReference>
<sequence>MKVAFVCVGNAGRSLMATAFAERERDERGIDVEIVTGGVDPADSVHDEVVAVMQEDGIDISDRTPREITPADIEHADYVVTMGCSVDQFRPDKWDGEARRWELEESAGETLASYRAVRDEIRERVQAFFDEIEQSSHRA</sequence>
<dbReference type="Pfam" id="PF01451">
    <property type="entry name" value="LMWPc"/>
    <property type="match status" value="1"/>
</dbReference>
<dbReference type="Gene3D" id="3.40.50.2300">
    <property type="match status" value="1"/>
</dbReference>
<feature type="domain" description="Phosphotyrosine protein phosphatase I" evidence="2">
    <location>
        <begin position="1"/>
        <end position="131"/>
    </location>
</feature>
<name>A0A4P8WJF3_9EURY</name>
<dbReference type="InterPro" id="IPR036196">
    <property type="entry name" value="Ptyr_pPase_sf"/>
</dbReference>
<dbReference type="GO" id="GO:0046685">
    <property type="term" value="P:response to arsenic-containing substance"/>
    <property type="evidence" value="ECO:0007669"/>
    <property type="project" value="UniProtKB-KW"/>
</dbReference>
<evidence type="ECO:0000256" key="1">
    <source>
        <dbReference type="ARBA" id="ARBA00022849"/>
    </source>
</evidence>
<accession>A0A4P8WJF3</accession>
<proteinExistence type="predicted"/>
<evidence type="ECO:0000313" key="4">
    <source>
        <dbReference type="Proteomes" id="UP000302218"/>
    </source>
</evidence>
<dbReference type="PANTHER" id="PTHR43428">
    <property type="entry name" value="ARSENATE REDUCTASE"/>
    <property type="match status" value="1"/>
</dbReference>
<evidence type="ECO:0000259" key="2">
    <source>
        <dbReference type="SMART" id="SM00226"/>
    </source>
</evidence>
<evidence type="ECO:0000313" key="3">
    <source>
        <dbReference type="EMBL" id="QCS43599.1"/>
    </source>
</evidence>
<keyword evidence="1" id="KW-0059">Arsenical resistance</keyword>